<dbReference type="AlphaFoldDB" id="A0A256FHD2"/>
<feature type="coiled-coil region" evidence="1">
    <location>
        <begin position="148"/>
        <end position="179"/>
    </location>
</feature>
<name>A0A256FHD2_9HYPH</name>
<keyword evidence="1" id="KW-0175">Coiled coil</keyword>
<evidence type="ECO:0000313" key="3">
    <source>
        <dbReference type="Proteomes" id="UP000216345"/>
    </source>
</evidence>
<organism evidence="2 3">
    <name type="scientific">Brucella rhizosphaerae</name>
    <dbReference type="NCBI Taxonomy" id="571254"/>
    <lineage>
        <taxon>Bacteria</taxon>
        <taxon>Pseudomonadati</taxon>
        <taxon>Pseudomonadota</taxon>
        <taxon>Alphaproteobacteria</taxon>
        <taxon>Hyphomicrobiales</taxon>
        <taxon>Brucellaceae</taxon>
        <taxon>Brucella/Ochrobactrum group</taxon>
        <taxon>Brucella</taxon>
    </lineage>
</organism>
<protein>
    <submittedName>
        <fullName evidence="2">Uncharacterized protein</fullName>
    </submittedName>
</protein>
<accession>A0A256FHD2</accession>
<dbReference type="Proteomes" id="UP000216345">
    <property type="component" value="Unassembled WGS sequence"/>
</dbReference>
<proteinExistence type="predicted"/>
<sequence>MSKKVIERVALASFTLADTPVVQGQVVQLDDNQFGRAVAAGCVYKDETADQAARNSFATGVSAVAVTAAISETPQAVRISEAQASADAQISRFDQLVAEKRDEASAAIAEIDKQLADKRQQADLDLEAIAKEVQTARTDADSERTVIAKEISDARELANEALEAIADEVEKAKKSGKDK</sequence>
<gene>
    <name evidence="2" type="ORF">CEV32_0273</name>
</gene>
<dbReference type="RefSeq" id="WP_094577050.1">
    <property type="nucleotide sequence ID" value="NZ_JBHEEL010000001.1"/>
</dbReference>
<reference evidence="2 3" key="1">
    <citation type="submission" date="2017-07" db="EMBL/GenBank/DDBJ databases">
        <title>Phylogenetic study on the rhizospheric bacterium Ochrobactrum sp. A44.</title>
        <authorList>
            <person name="Krzyzanowska D.M."/>
            <person name="Ossowicki A."/>
            <person name="Rajewska M."/>
            <person name="Maciag T."/>
            <person name="Kaczynski Z."/>
            <person name="Czerwicka M."/>
            <person name="Jafra S."/>
        </authorList>
    </citation>
    <scope>NUCLEOTIDE SEQUENCE [LARGE SCALE GENOMIC DNA]</scope>
    <source>
        <strain evidence="2 3">PR17</strain>
    </source>
</reference>
<comment type="caution">
    <text evidence="2">The sequence shown here is derived from an EMBL/GenBank/DDBJ whole genome shotgun (WGS) entry which is preliminary data.</text>
</comment>
<evidence type="ECO:0000313" key="2">
    <source>
        <dbReference type="EMBL" id="OYR14275.1"/>
    </source>
</evidence>
<evidence type="ECO:0000256" key="1">
    <source>
        <dbReference type="SAM" id="Coils"/>
    </source>
</evidence>
<dbReference type="EMBL" id="NNRK01000026">
    <property type="protein sequence ID" value="OYR14275.1"/>
    <property type="molecule type" value="Genomic_DNA"/>
</dbReference>
<keyword evidence="3" id="KW-1185">Reference proteome</keyword>